<name>A0A512RRJ1_9BACT</name>
<protein>
    <submittedName>
        <fullName evidence="1">Uncharacterized protein</fullName>
    </submittedName>
</protein>
<reference evidence="1 2" key="1">
    <citation type="submission" date="2019-07" db="EMBL/GenBank/DDBJ databases">
        <title>Whole genome shotgun sequence of Chitinophaga cymbidii NBRC 109752.</title>
        <authorList>
            <person name="Hosoyama A."/>
            <person name="Uohara A."/>
            <person name="Ohji S."/>
            <person name="Ichikawa N."/>
        </authorList>
    </citation>
    <scope>NUCLEOTIDE SEQUENCE [LARGE SCALE GENOMIC DNA]</scope>
    <source>
        <strain evidence="1 2">NBRC 109752</strain>
    </source>
</reference>
<evidence type="ECO:0000313" key="1">
    <source>
        <dbReference type="EMBL" id="GEP98319.1"/>
    </source>
</evidence>
<accession>A0A512RRJ1</accession>
<organism evidence="1 2">
    <name type="scientific">Chitinophaga cymbidii</name>
    <dbReference type="NCBI Taxonomy" id="1096750"/>
    <lineage>
        <taxon>Bacteria</taxon>
        <taxon>Pseudomonadati</taxon>
        <taxon>Bacteroidota</taxon>
        <taxon>Chitinophagia</taxon>
        <taxon>Chitinophagales</taxon>
        <taxon>Chitinophagaceae</taxon>
        <taxon>Chitinophaga</taxon>
    </lineage>
</organism>
<evidence type="ECO:0000313" key="2">
    <source>
        <dbReference type="Proteomes" id="UP000321436"/>
    </source>
</evidence>
<sequence>MEYEFHRIEPVTAAASGARTAKISGDVEEDIFMPAAPAANCNGWLQAIAGAAPFQDRFFAVR</sequence>
<comment type="caution">
    <text evidence="1">The sequence shown here is derived from an EMBL/GenBank/DDBJ whole genome shotgun (WGS) entry which is preliminary data.</text>
</comment>
<keyword evidence="2" id="KW-1185">Reference proteome</keyword>
<gene>
    <name evidence="1" type="ORF">CCY01nite_45790</name>
</gene>
<dbReference type="EMBL" id="BKAU01000006">
    <property type="protein sequence ID" value="GEP98319.1"/>
    <property type="molecule type" value="Genomic_DNA"/>
</dbReference>
<dbReference type="Proteomes" id="UP000321436">
    <property type="component" value="Unassembled WGS sequence"/>
</dbReference>
<proteinExistence type="predicted"/>
<dbReference type="AlphaFoldDB" id="A0A512RRJ1"/>